<dbReference type="GO" id="GO:0030145">
    <property type="term" value="F:manganese ion binding"/>
    <property type="evidence" value="ECO:0007669"/>
    <property type="project" value="InterPro"/>
</dbReference>
<dbReference type="Gene3D" id="2.60.120.10">
    <property type="entry name" value="Jelly Rolls"/>
    <property type="match status" value="1"/>
</dbReference>
<evidence type="ECO:0000256" key="1">
    <source>
        <dbReference type="ARBA" id="ARBA00022723"/>
    </source>
</evidence>
<dbReference type="PANTHER" id="PTHR35848:SF6">
    <property type="entry name" value="CUPIN TYPE-2 DOMAIN-CONTAINING PROTEIN"/>
    <property type="match status" value="1"/>
</dbReference>
<dbReference type="Proteomes" id="UP000248975">
    <property type="component" value="Unassembled WGS sequence"/>
</dbReference>
<proteinExistence type="predicted"/>
<dbReference type="InterPro" id="IPR014710">
    <property type="entry name" value="RmlC-like_jellyroll"/>
</dbReference>
<evidence type="ECO:0000313" key="3">
    <source>
        <dbReference type="EMBL" id="PZQ95646.1"/>
    </source>
</evidence>
<evidence type="ECO:0000313" key="4">
    <source>
        <dbReference type="Proteomes" id="UP000248975"/>
    </source>
</evidence>
<dbReference type="InterPro" id="IPR051610">
    <property type="entry name" value="GPI/OXD"/>
</dbReference>
<dbReference type="InterPro" id="IPR013096">
    <property type="entry name" value="Cupin_2"/>
</dbReference>
<name>A0A2W5S0L9_CERSP</name>
<dbReference type="InterPro" id="IPR011051">
    <property type="entry name" value="RmlC_Cupin_sf"/>
</dbReference>
<dbReference type="Pfam" id="PF07883">
    <property type="entry name" value="Cupin_2"/>
    <property type="match status" value="1"/>
</dbReference>
<dbReference type="AlphaFoldDB" id="A0A2W5S0L9"/>
<gene>
    <name evidence="3" type="ORF">DI533_18565</name>
</gene>
<reference evidence="3 4" key="1">
    <citation type="submission" date="2017-08" db="EMBL/GenBank/DDBJ databases">
        <title>Infants hospitalized years apart are colonized by the same room-sourced microbial strains.</title>
        <authorList>
            <person name="Brooks B."/>
            <person name="Olm M.R."/>
            <person name="Firek B.A."/>
            <person name="Baker R."/>
            <person name="Thomas B.C."/>
            <person name="Morowitz M.J."/>
            <person name="Banfield J.F."/>
        </authorList>
    </citation>
    <scope>NUCLEOTIDE SEQUENCE [LARGE SCALE GENOMIC DNA]</scope>
    <source>
        <strain evidence="3">S2_003_000_R2_11</strain>
    </source>
</reference>
<dbReference type="SUPFAM" id="SSF51182">
    <property type="entry name" value="RmlC-like cupins"/>
    <property type="match status" value="1"/>
</dbReference>
<dbReference type="InterPro" id="IPR019780">
    <property type="entry name" value="Germin_Mn-BS"/>
</dbReference>
<evidence type="ECO:0000259" key="2">
    <source>
        <dbReference type="Pfam" id="PF07883"/>
    </source>
</evidence>
<keyword evidence="1" id="KW-0479">Metal-binding</keyword>
<accession>A0A2W5S0L9</accession>
<dbReference type="PANTHER" id="PTHR35848">
    <property type="entry name" value="OXALATE-BINDING PROTEIN"/>
    <property type="match status" value="1"/>
</dbReference>
<sequence>MSSPYFIRPEKVSAFGFDWGKLALTVGPSVNGAERFSGGLVTVEPGGGHARHNHPGAEEIILVISGTGEQMVEDEIGVPMTEPVGPGCTIYVPEGRFHSTLNTGKERMTLFVVYSPAGPEQALRDLPDFRLLPPGV</sequence>
<feature type="domain" description="Cupin type-2" evidence="2">
    <location>
        <begin position="40"/>
        <end position="114"/>
    </location>
</feature>
<comment type="caution">
    <text evidence="3">The sequence shown here is derived from an EMBL/GenBank/DDBJ whole genome shotgun (WGS) entry which is preliminary data.</text>
</comment>
<organism evidence="3 4">
    <name type="scientific">Cereibacter sphaeroides</name>
    <name type="common">Rhodobacter sphaeroides</name>
    <dbReference type="NCBI Taxonomy" id="1063"/>
    <lineage>
        <taxon>Bacteria</taxon>
        <taxon>Pseudomonadati</taxon>
        <taxon>Pseudomonadota</taxon>
        <taxon>Alphaproteobacteria</taxon>
        <taxon>Rhodobacterales</taxon>
        <taxon>Paracoccaceae</taxon>
        <taxon>Cereibacter</taxon>
    </lineage>
</organism>
<protein>
    <submittedName>
        <fullName evidence="3">Cupin</fullName>
    </submittedName>
</protein>
<dbReference type="PROSITE" id="PS00725">
    <property type="entry name" value="GERMIN"/>
    <property type="match status" value="1"/>
</dbReference>
<dbReference type="EMBL" id="QFQS01000006">
    <property type="protein sequence ID" value="PZQ95646.1"/>
    <property type="molecule type" value="Genomic_DNA"/>
</dbReference>